<feature type="compositionally biased region" description="Low complexity" evidence="2">
    <location>
        <begin position="344"/>
        <end position="356"/>
    </location>
</feature>
<dbReference type="AlphaFoldDB" id="A0A812JJ66"/>
<accession>A0A812JJ66</accession>
<comment type="similarity">
    <text evidence="1">Belongs to the TRAFAC class dynamin-like GTPase superfamily. IRG family.</text>
</comment>
<dbReference type="OrthoDB" id="422720at2759"/>
<dbReference type="SUPFAM" id="SSF52540">
    <property type="entry name" value="P-loop containing nucleoside triphosphate hydrolases"/>
    <property type="match status" value="1"/>
</dbReference>
<protein>
    <submittedName>
        <fullName evidence="4">IRGC protein</fullName>
    </submittedName>
</protein>
<organism evidence="4 5">
    <name type="scientific">Symbiodinium natans</name>
    <dbReference type="NCBI Taxonomy" id="878477"/>
    <lineage>
        <taxon>Eukaryota</taxon>
        <taxon>Sar</taxon>
        <taxon>Alveolata</taxon>
        <taxon>Dinophyceae</taxon>
        <taxon>Suessiales</taxon>
        <taxon>Symbiodiniaceae</taxon>
        <taxon>Symbiodinium</taxon>
    </lineage>
</organism>
<evidence type="ECO:0000256" key="1">
    <source>
        <dbReference type="ARBA" id="ARBA00005429"/>
    </source>
</evidence>
<dbReference type="PANTHER" id="PTHR14143">
    <property type="entry name" value="INTERFERON-INDUCIBLE GTPASE FAMILY MEMBER"/>
    <property type="match status" value="1"/>
</dbReference>
<sequence length="377" mass="39735">MVAGHLANSGWLTLAGTALSGLGSTLSGLSTLYGLSAQMPQSLADLAVGGAAALGAKAHLGVLVSAKAFSLSTVSVGAGCVYASLGIVHFLRTLAQLSGARPPLHAPALENEADSSFPLPRWLSWRVLNWAVIGPCGSGKSTLINSLRGLKPRSPGAAPVGNTAKPSEPKAYMFQGDLARFTRMARLWDLPGAGTKQWPCATYVRDAGLRHFDGVLIVTSGPISEFEENLIKELKEFDVPCYLVRNKVDQDVMNNAQDNEMSTEETLRALRRELAPNSAPARAFLVSAKHPDCAKFDFQSLLRAMADDVAAQRAEAPELPDQLEGLPARDLLCLEGLGCDMGQAAEPAAPPSSAAPTRDPGAESPEPANTFLWAGRA</sequence>
<dbReference type="InterPro" id="IPR007743">
    <property type="entry name" value="Immunity-related_GTPase-like"/>
</dbReference>
<evidence type="ECO:0000313" key="4">
    <source>
        <dbReference type="EMBL" id="CAE7206872.1"/>
    </source>
</evidence>
<evidence type="ECO:0000259" key="3">
    <source>
        <dbReference type="PROSITE" id="PS51716"/>
    </source>
</evidence>
<dbReference type="Pfam" id="PF05049">
    <property type="entry name" value="IIGP"/>
    <property type="match status" value="1"/>
</dbReference>
<comment type="caution">
    <text evidence="4">The sequence shown here is derived from an EMBL/GenBank/DDBJ whole genome shotgun (WGS) entry which is preliminary data.</text>
</comment>
<feature type="region of interest" description="Disordered" evidence="2">
    <location>
        <begin position="343"/>
        <end position="377"/>
    </location>
</feature>
<dbReference type="PANTHER" id="PTHR14143:SF1">
    <property type="entry name" value="IRG-TYPE G DOMAIN-CONTAINING PROTEIN"/>
    <property type="match status" value="1"/>
</dbReference>
<dbReference type="EMBL" id="CAJNDS010000446">
    <property type="protein sequence ID" value="CAE7206872.1"/>
    <property type="molecule type" value="Genomic_DNA"/>
</dbReference>
<dbReference type="InterPro" id="IPR030385">
    <property type="entry name" value="G_IRG_dom"/>
</dbReference>
<reference evidence="4" key="1">
    <citation type="submission" date="2021-02" db="EMBL/GenBank/DDBJ databases">
        <authorList>
            <person name="Dougan E. K."/>
            <person name="Rhodes N."/>
            <person name="Thang M."/>
            <person name="Chan C."/>
        </authorList>
    </citation>
    <scope>NUCLEOTIDE SEQUENCE</scope>
</reference>
<evidence type="ECO:0000313" key="5">
    <source>
        <dbReference type="Proteomes" id="UP000604046"/>
    </source>
</evidence>
<dbReference type="GO" id="GO:0005525">
    <property type="term" value="F:GTP binding"/>
    <property type="evidence" value="ECO:0007669"/>
    <property type="project" value="InterPro"/>
</dbReference>
<name>A0A812JJ66_9DINO</name>
<dbReference type="Proteomes" id="UP000604046">
    <property type="component" value="Unassembled WGS sequence"/>
</dbReference>
<dbReference type="PROSITE" id="PS51716">
    <property type="entry name" value="G_IRG"/>
    <property type="match status" value="1"/>
</dbReference>
<dbReference type="GO" id="GO:0016020">
    <property type="term" value="C:membrane"/>
    <property type="evidence" value="ECO:0007669"/>
    <property type="project" value="InterPro"/>
</dbReference>
<feature type="domain" description="IRG-type G" evidence="3">
    <location>
        <begin position="126"/>
        <end position="308"/>
    </location>
</feature>
<proteinExistence type="inferred from homology"/>
<dbReference type="Gene3D" id="3.40.50.300">
    <property type="entry name" value="P-loop containing nucleotide triphosphate hydrolases"/>
    <property type="match status" value="1"/>
</dbReference>
<keyword evidence="5" id="KW-1185">Reference proteome</keyword>
<gene>
    <name evidence="4" type="primary">IRGC</name>
    <name evidence="4" type="ORF">SNAT2548_LOCUS6628</name>
</gene>
<evidence type="ECO:0000256" key="2">
    <source>
        <dbReference type="SAM" id="MobiDB-lite"/>
    </source>
</evidence>
<dbReference type="InterPro" id="IPR027417">
    <property type="entry name" value="P-loop_NTPase"/>
</dbReference>